<dbReference type="Proteomes" id="UP001054945">
    <property type="component" value="Unassembled WGS sequence"/>
</dbReference>
<accession>A0AAV4QYC5</accession>
<name>A0AAV4QYC5_CAEEX</name>
<dbReference type="EMBL" id="BPLR01007003">
    <property type="protein sequence ID" value="GIY13814.1"/>
    <property type="molecule type" value="Genomic_DNA"/>
</dbReference>
<dbReference type="AlphaFoldDB" id="A0AAV4QYC5"/>
<evidence type="ECO:0000313" key="2">
    <source>
        <dbReference type="Proteomes" id="UP001054945"/>
    </source>
</evidence>
<gene>
    <name evidence="1" type="ORF">CEXT_117661</name>
</gene>
<comment type="caution">
    <text evidence="1">The sequence shown here is derived from an EMBL/GenBank/DDBJ whole genome shotgun (WGS) entry which is preliminary data.</text>
</comment>
<evidence type="ECO:0000313" key="1">
    <source>
        <dbReference type="EMBL" id="GIY13814.1"/>
    </source>
</evidence>
<reference evidence="1 2" key="1">
    <citation type="submission" date="2021-06" db="EMBL/GenBank/DDBJ databases">
        <title>Caerostris extrusa draft genome.</title>
        <authorList>
            <person name="Kono N."/>
            <person name="Arakawa K."/>
        </authorList>
    </citation>
    <scope>NUCLEOTIDE SEQUENCE [LARGE SCALE GENOMIC DNA]</scope>
</reference>
<protein>
    <submittedName>
        <fullName evidence="1">Uncharacterized protein</fullName>
    </submittedName>
</protein>
<organism evidence="1 2">
    <name type="scientific">Caerostris extrusa</name>
    <name type="common">Bark spider</name>
    <name type="synonym">Caerostris bankana</name>
    <dbReference type="NCBI Taxonomy" id="172846"/>
    <lineage>
        <taxon>Eukaryota</taxon>
        <taxon>Metazoa</taxon>
        <taxon>Ecdysozoa</taxon>
        <taxon>Arthropoda</taxon>
        <taxon>Chelicerata</taxon>
        <taxon>Arachnida</taxon>
        <taxon>Araneae</taxon>
        <taxon>Araneomorphae</taxon>
        <taxon>Entelegynae</taxon>
        <taxon>Araneoidea</taxon>
        <taxon>Araneidae</taxon>
        <taxon>Caerostris</taxon>
    </lineage>
</organism>
<keyword evidence="2" id="KW-1185">Reference proteome</keyword>
<sequence length="67" mass="7126">MKSLLPSGYSYATLLEISPSSDLKRIADAIGSQVVCEWVPNVPHLAVPCSCSYGTPERGGIRASQCD</sequence>
<proteinExistence type="predicted"/>